<dbReference type="EMBL" id="BLLF01002961">
    <property type="protein sequence ID" value="GFH25924.1"/>
    <property type="molecule type" value="Genomic_DNA"/>
</dbReference>
<comment type="caution">
    <text evidence="2">The sequence shown here is derived from an EMBL/GenBank/DDBJ whole genome shotgun (WGS) entry which is preliminary data.</text>
</comment>
<evidence type="ECO:0000313" key="3">
    <source>
        <dbReference type="Proteomes" id="UP000485058"/>
    </source>
</evidence>
<sequence>MNKLVVIARAVPRAAGRRRLERQHGLPLEHDRCSMAWWLQARQQRRRAAANKEVARSQQGMTRSKTWCYKAVELETCIASSASASLVWCTTKHKESEPTIIIWAYPTHQPPRIVADSFRHENVAASPGAMPQSRHAEGIGTSFGQRGT</sequence>
<proteinExistence type="predicted"/>
<organism evidence="2 3">
    <name type="scientific">Haematococcus lacustris</name>
    <name type="common">Green alga</name>
    <name type="synonym">Haematococcus pluvialis</name>
    <dbReference type="NCBI Taxonomy" id="44745"/>
    <lineage>
        <taxon>Eukaryota</taxon>
        <taxon>Viridiplantae</taxon>
        <taxon>Chlorophyta</taxon>
        <taxon>core chlorophytes</taxon>
        <taxon>Chlorophyceae</taxon>
        <taxon>CS clade</taxon>
        <taxon>Chlamydomonadales</taxon>
        <taxon>Haematococcaceae</taxon>
        <taxon>Haematococcus</taxon>
    </lineage>
</organism>
<protein>
    <submittedName>
        <fullName evidence="2">Uncharacterized protein</fullName>
    </submittedName>
</protein>
<name>A0A6A0A2B3_HAELA</name>
<feature type="region of interest" description="Disordered" evidence="1">
    <location>
        <begin position="125"/>
        <end position="148"/>
    </location>
</feature>
<evidence type="ECO:0000256" key="1">
    <source>
        <dbReference type="SAM" id="MobiDB-lite"/>
    </source>
</evidence>
<dbReference type="Proteomes" id="UP000485058">
    <property type="component" value="Unassembled WGS sequence"/>
</dbReference>
<keyword evidence="3" id="KW-1185">Reference proteome</keyword>
<gene>
    <name evidence="2" type="ORF">HaLaN_23975</name>
</gene>
<evidence type="ECO:0000313" key="2">
    <source>
        <dbReference type="EMBL" id="GFH25924.1"/>
    </source>
</evidence>
<dbReference type="AlphaFoldDB" id="A0A6A0A2B3"/>
<reference evidence="2 3" key="1">
    <citation type="submission" date="2020-02" db="EMBL/GenBank/DDBJ databases">
        <title>Draft genome sequence of Haematococcus lacustris strain NIES-144.</title>
        <authorList>
            <person name="Morimoto D."/>
            <person name="Nakagawa S."/>
            <person name="Yoshida T."/>
            <person name="Sawayama S."/>
        </authorList>
    </citation>
    <scope>NUCLEOTIDE SEQUENCE [LARGE SCALE GENOMIC DNA]</scope>
    <source>
        <strain evidence="2 3">NIES-144</strain>
    </source>
</reference>
<accession>A0A6A0A2B3</accession>